<dbReference type="AlphaFoldDB" id="A0A1Z4JG71"/>
<evidence type="ECO:0000256" key="3">
    <source>
        <dbReference type="ARBA" id="ARBA00022729"/>
    </source>
</evidence>
<organism evidence="5 6">
    <name type="scientific">Leptolyngbya boryana NIES-2135</name>
    <dbReference type="NCBI Taxonomy" id="1973484"/>
    <lineage>
        <taxon>Bacteria</taxon>
        <taxon>Bacillati</taxon>
        <taxon>Cyanobacteriota</taxon>
        <taxon>Cyanophyceae</taxon>
        <taxon>Leptolyngbyales</taxon>
        <taxon>Leptolyngbyaceae</taxon>
        <taxon>Leptolyngbya group</taxon>
        <taxon>Leptolyngbya</taxon>
    </lineage>
</organism>
<dbReference type="Gene3D" id="3.40.50.2300">
    <property type="match status" value="2"/>
</dbReference>
<evidence type="ECO:0000256" key="1">
    <source>
        <dbReference type="ARBA" id="ARBA00004196"/>
    </source>
</evidence>
<dbReference type="InterPro" id="IPR025997">
    <property type="entry name" value="SBP_2_dom"/>
</dbReference>
<feature type="domain" description="Periplasmic binding protein" evidence="4">
    <location>
        <begin position="77"/>
        <end position="334"/>
    </location>
</feature>
<dbReference type="EMBL" id="AP018203">
    <property type="protein sequence ID" value="BAY55720.1"/>
    <property type="molecule type" value="Genomic_DNA"/>
</dbReference>
<gene>
    <name evidence="5" type="ORF">NIES2135_25440</name>
</gene>
<name>A0A1Z4JG71_LEPBY</name>
<dbReference type="SUPFAM" id="SSF53822">
    <property type="entry name" value="Periplasmic binding protein-like I"/>
    <property type="match status" value="1"/>
</dbReference>
<comment type="subcellular location">
    <subcellularLocation>
        <location evidence="1">Cell envelope</location>
    </subcellularLocation>
</comment>
<evidence type="ECO:0000259" key="4">
    <source>
        <dbReference type="Pfam" id="PF13407"/>
    </source>
</evidence>
<sequence>MKHRESTESSAASYIQSAELDSVDSLQLLFGSETGVNKVALRRSLSTIGVLGLIGGLLLACSSTQQTNQSDSKLKSVAVTVGDLSNPFFVLMGRGAEEEARKIGGDTVRTTVVSSGYDLNQQFNQIENFIAANTNLIILNAGDSKGIAPAVEKAKQAGIAVIAVDTGADGGVDATITSNNLQAGQLSCQYIADRLKGKGNVVIINGPPVQSVFDRVEGCEKVFAKYPGIKLLSKDQNAEGSRDGGLRVMTDLLTSFPKIDAVFAINDPCGVGAELASRQAKRNEFFIVGVDGAPEAKSAIEDKSSLFVATAAQDPLGMTQKAVQVGNDILNGKKPADPNIQIPVKLITRDNVSQYKGWQ</sequence>
<dbReference type="PANTHER" id="PTHR46847">
    <property type="entry name" value="D-ALLOSE-BINDING PERIPLASMIC PROTEIN-RELATED"/>
    <property type="match status" value="1"/>
</dbReference>
<keyword evidence="3" id="KW-0732">Signal</keyword>
<evidence type="ECO:0000313" key="6">
    <source>
        <dbReference type="Proteomes" id="UP000217895"/>
    </source>
</evidence>
<accession>A0A1Z4JG71</accession>
<evidence type="ECO:0000256" key="2">
    <source>
        <dbReference type="ARBA" id="ARBA00007639"/>
    </source>
</evidence>
<dbReference type="Pfam" id="PF13407">
    <property type="entry name" value="Peripla_BP_4"/>
    <property type="match status" value="1"/>
</dbReference>
<evidence type="ECO:0000313" key="5">
    <source>
        <dbReference type="EMBL" id="BAY55720.1"/>
    </source>
</evidence>
<comment type="similarity">
    <text evidence="2">Belongs to the bacterial solute-binding protein 2 family.</text>
</comment>
<dbReference type="PANTHER" id="PTHR46847:SF2">
    <property type="entry name" value="ABC TRANSPORTER SUGAR-BINDING PROTEIN"/>
    <property type="match status" value="1"/>
</dbReference>
<dbReference type="GO" id="GO:0030313">
    <property type="term" value="C:cell envelope"/>
    <property type="evidence" value="ECO:0007669"/>
    <property type="project" value="UniProtKB-SubCell"/>
</dbReference>
<dbReference type="InterPro" id="IPR028082">
    <property type="entry name" value="Peripla_BP_I"/>
</dbReference>
<dbReference type="CDD" id="cd06321">
    <property type="entry name" value="PBP1_ABC_sugar_binding-like"/>
    <property type="match status" value="1"/>
</dbReference>
<reference evidence="5 6" key="1">
    <citation type="submission" date="2017-06" db="EMBL/GenBank/DDBJ databases">
        <title>Genome sequencing of cyanobaciteial culture collection at National Institute for Environmental Studies (NIES).</title>
        <authorList>
            <person name="Hirose Y."/>
            <person name="Shimura Y."/>
            <person name="Fujisawa T."/>
            <person name="Nakamura Y."/>
            <person name="Kawachi M."/>
        </authorList>
    </citation>
    <scope>NUCLEOTIDE SEQUENCE [LARGE SCALE GENOMIC DNA]</scope>
    <source>
        <strain evidence="5 6">NIES-2135</strain>
    </source>
</reference>
<protein>
    <submittedName>
        <fullName evidence="5">Periplasmic binding protein/LacI transcriptional regulator</fullName>
    </submittedName>
</protein>
<dbReference type="GO" id="GO:0030246">
    <property type="term" value="F:carbohydrate binding"/>
    <property type="evidence" value="ECO:0007669"/>
    <property type="project" value="UniProtKB-ARBA"/>
</dbReference>
<proteinExistence type="inferred from homology"/>
<keyword evidence="6" id="KW-1185">Reference proteome</keyword>
<dbReference type="Proteomes" id="UP000217895">
    <property type="component" value="Chromosome"/>
</dbReference>